<feature type="region of interest" description="Disordered" evidence="1">
    <location>
        <begin position="189"/>
        <end position="214"/>
    </location>
</feature>
<dbReference type="EMBL" id="CP062222">
    <property type="protein sequence ID" value="QTC90162.1"/>
    <property type="molecule type" value="Genomic_DNA"/>
</dbReference>
<protein>
    <submittedName>
        <fullName evidence="3">Uncharacterized protein</fullName>
    </submittedName>
</protein>
<feature type="compositionally biased region" description="Polar residues" evidence="1">
    <location>
        <begin position="137"/>
        <end position="149"/>
    </location>
</feature>
<evidence type="ECO:0000313" key="3">
    <source>
        <dbReference type="EMBL" id="QTC90162.1"/>
    </source>
</evidence>
<accession>A0A975GUI9</accession>
<gene>
    <name evidence="3" type="ORF">IFJ75_12830</name>
</gene>
<feature type="signal peptide" evidence="2">
    <location>
        <begin position="1"/>
        <end position="21"/>
    </location>
</feature>
<dbReference type="Proteomes" id="UP000663918">
    <property type="component" value="Chromosome"/>
</dbReference>
<name>A0A975GUI9_9CAUL</name>
<sequence length="477" mass="51245">MAVLRSAVFAVLCVLACPSGAAALNADPIALSVGETARGQLSASSPLLADQARHVCYAIDPPAGAPVTVTMRSRTLDSRLWLVRGAQCPTGRMLDENDTFEAGSRDARLTFTPAGGRYLIVARAADPAAQGDFVLTSQTARSSTPSPTTGGVVARPQTAPGSPAPAETDREALMLAQTQVYQEQQAAEQRRLNAEAAQRRREAAEAQERREAEARSRREAFTGFLGVLAQGAVAVADGYNQGLTEDRYAADSAAMMENIRSNVESQQARQDEERRRAEASRRTRQEWADNQARADAQGAAETRAFQAAEAERVETEHRQLREAEARRVAEQQRRDAERQAEQRRQEEQRRVAAEQAAAREAERNRLIDFPEVVVLCALEGGQARFGNYTCYGGLQTVTAKLDTPGAAVPLGQACGGAPPAELGTAGMYRAFGCGFGMVNGGTGAYRDPASRLGVTFVPGRTIFRCSARQAANSCRAQ</sequence>
<feature type="compositionally biased region" description="Low complexity" evidence="1">
    <location>
        <begin position="296"/>
        <end position="308"/>
    </location>
</feature>
<keyword evidence="2" id="KW-0732">Signal</keyword>
<reference evidence="3" key="1">
    <citation type="submission" date="2020-09" db="EMBL/GenBank/DDBJ databases">
        <title>Brevundimonas sp. LVF2 isolated from a puddle in Goettingen, Germany.</title>
        <authorList>
            <person name="Friedrich I."/>
            <person name="Klassen A."/>
            <person name="Hannes N."/>
            <person name="Schneider D."/>
            <person name="Hertel R."/>
            <person name="Daniel R."/>
        </authorList>
    </citation>
    <scope>NUCLEOTIDE SEQUENCE</scope>
    <source>
        <strain evidence="3">LVF2</strain>
    </source>
</reference>
<dbReference type="KEGG" id="bgoe:IFJ75_12830"/>
<feature type="region of interest" description="Disordered" evidence="1">
    <location>
        <begin position="262"/>
        <end position="349"/>
    </location>
</feature>
<feature type="region of interest" description="Disordered" evidence="1">
    <location>
        <begin position="137"/>
        <end position="167"/>
    </location>
</feature>
<dbReference type="RefSeq" id="WP_207868582.1">
    <property type="nucleotide sequence ID" value="NZ_CP062222.1"/>
</dbReference>
<organism evidence="3 4">
    <name type="scientific">Brevundimonas goettingensis</name>
    <dbReference type="NCBI Taxonomy" id="2774190"/>
    <lineage>
        <taxon>Bacteria</taxon>
        <taxon>Pseudomonadati</taxon>
        <taxon>Pseudomonadota</taxon>
        <taxon>Alphaproteobacteria</taxon>
        <taxon>Caulobacterales</taxon>
        <taxon>Caulobacteraceae</taxon>
        <taxon>Brevundimonas</taxon>
    </lineage>
</organism>
<evidence type="ECO:0000256" key="2">
    <source>
        <dbReference type="SAM" id="SignalP"/>
    </source>
</evidence>
<feature type="compositionally biased region" description="Basic and acidic residues" evidence="1">
    <location>
        <begin position="309"/>
        <end position="349"/>
    </location>
</feature>
<feature type="compositionally biased region" description="Basic and acidic residues" evidence="1">
    <location>
        <begin position="269"/>
        <end position="287"/>
    </location>
</feature>
<keyword evidence="4" id="KW-1185">Reference proteome</keyword>
<evidence type="ECO:0000313" key="4">
    <source>
        <dbReference type="Proteomes" id="UP000663918"/>
    </source>
</evidence>
<evidence type="ECO:0000256" key="1">
    <source>
        <dbReference type="SAM" id="MobiDB-lite"/>
    </source>
</evidence>
<feature type="chain" id="PRO_5036823644" evidence="2">
    <location>
        <begin position="22"/>
        <end position="477"/>
    </location>
</feature>
<proteinExistence type="predicted"/>
<dbReference type="AlphaFoldDB" id="A0A975GUI9"/>